<gene>
    <name evidence="2" type="ORF">E3O42_16880</name>
</gene>
<dbReference type="AlphaFoldDB" id="A0A4R8VXX1"/>
<evidence type="ECO:0000313" key="3">
    <source>
        <dbReference type="Proteomes" id="UP000297907"/>
    </source>
</evidence>
<accession>A0A4R8VXX1</accession>
<keyword evidence="1" id="KW-1133">Transmembrane helix</keyword>
<feature type="transmembrane region" description="Helical" evidence="1">
    <location>
        <begin position="104"/>
        <end position="124"/>
    </location>
</feature>
<organism evidence="2 3">
    <name type="scientific">Cryobacterium adonitolivorans</name>
    <dbReference type="NCBI Taxonomy" id="1259189"/>
    <lineage>
        <taxon>Bacteria</taxon>
        <taxon>Bacillati</taxon>
        <taxon>Actinomycetota</taxon>
        <taxon>Actinomycetes</taxon>
        <taxon>Micrococcales</taxon>
        <taxon>Microbacteriaceae</taxon>
        <taxon>Cryobacterium</taxon>
    </lineage>
</organism>
<proteinExistence type="predicted"/>
<feature type="transmembrane region" description="Helical" evidence="1">
    <location>
        <begin position="227"/>
        <end position="242"/>
    </location>
</feature>
<feature type="transmembrane region" description="Helical" evidence="1">
    <location>
        <begin position="426"/>
        <end position="442"/>
    </location>
</feature>
<protein>
    <recommendedName>
        <fullName evidence="4">Oligosaccharide repeat unit polymerase</fullName>
    </recommendedName>
</protein>
<evidence type="ECO:0008006" key="4">
    <source>
        <dbReference type="Google" id="ProtNLM"/>
    </source>
</evidence>
<sequence>MKSQLALRSSSPWFRLLATFLICVALLAVFFLAETLSAGGAPADVRPALLCLCLLGFSIVSYVAWPSRWNIVAHSQLAFGIVAYIIPLLLLGGGRSVTDESLDLYTTIMVVGFSCSVIGTIVGSQLAGRPGNSRVTDAVMIPLTRIRHSIPHRVVWGALLSIAGLLLAFLVMGFVPALAADPFAAKFFRGAYAESYAPVAPLYRATTSALAVLLPLLTMYAVWRRKPLMIAVFLTSVVLLLLTLQREPAVSGILLFVGVLVALRTRGMLLYFIGIVAVYFAGSASYFVFAALGIGNFSAGVNPVGLLASVAAGAPDVADQFIFLQAWLKNPIFAHGLTFIGGLVPGNFEWNPSVWSLAVTNPGADVTTINSGGYRLPGPLWGYVNLGWVGAAGVGLVFGLVTGYLAGTVSAIISQQTASTSRNAKYSREATVLTFIAYAAVVDCLTQFYALSYVSVIQTSLLVAIVYLGHNLTLRRRRPFVATVKEADAHP</sequence>
<dbReference type="OrthoDB" id="755552at2"/>
<reference evidence="2 3" key="1">
    <citation type="submission" date="2019-03" db="EMBL/GenBank/DDBJ databases">
        <title>Genomics of glacier-inhabiting Cryobacterium strains.</title>
        <authorList>
            <person name="Liu Q."/>
            <person name="Xin Y.-H."/>
        </authorList>
    </citation>
    <scope>NUCLEOTIDE SEQUENCE [LARGE SCALE GENOMIC DNA]</scope>
    <source>
        <strain evidence="2 3">RHLS22-1</strain>
    </source>
</reference>
<dbReference type="Proteomes" id="UP000297907">
    <property type="component" value="Unassembled WGS sequence"/>
</dbReference>
<keyword evidence="1" id="KW-0812">Transmembrane</keyword>
<feature type="transmembrane region" description="Helical" evidence="1">
    <location>
        <begin position="270"/>
        <end position="294"/>
    </location>
</feature>
<feature type="transmembrane region" description="Helical" evidence="1">
    <location>
        <begin position="45"/>
        <end position="65"/>
    </location>
</feature>
<evidence type="ECO:0000313" key="2">
    <source>
        <dbReference type="EMBL" id="TFB96812.1"/>
    </source>
</evidence>
<feature type="transmembrane region" description="Helical" evidence="1">
    <location>
        <begin position="200"/>
        <end position="220"/>
    </location>
</feature>
<feature type="transmembrane region" description="Helical" evidence="1">
    <location>
        <begin position="448"/>
        <end position="468"/>
    </location>
</feature>
<keyword evidence="3" id="KW-1185">Reference proteome</keyword>
<feature type="transmembrane region" description="Helical" evidence="1">
    <location>
        <begin position="12"/>
        <end position="33"/>
    </location>
</feature>
<name>A0A4R8VXX1_9MICO</name>
<feature type="transmembrane region" description="Helical" evidence="1">
    <location>
        <begin position="386"/>
        <end position="414"/>
    </location>
</feature>
<feature type="transmembrane region" description="Helical" evidence="1">
    <location>
        <begin position="248"/>
        <end position="263"/>
    </location>
</feature>
<evidence type="ECO:0000256" key="1">
    <source>
        <dbReference type="SAM" id="Phobius"/>
    </source>
</evidence>
<feature type="transmembrane region" description="Helical" evidence="1">
    <location>
        <begin position="77"/>
        <end position="98"/>
    </location>
</feature>
<keyword evidence="1" id="KW-0472">Membrane</keyword>
<feature type="transmembrane region" description="Helical" evidence="1">
    <location>
        <begin position="154"/>
        <end position="180"/>
    </location>
</feature>
<dbReference type="RefSeq" id="WP_134455218.1">
    <property type="nucleotide sequence ID" value="NZ_SOFL01000056.1"/>
</dbReference>
<comment type="caution">
    <text evidence="2">The sequence shown here is derived from an EMBL/GenBank/DDBJ whole genome shotgun (WGS) entry which is preliminary data.</text>
</comment>
<dbReference type="EMBL" id="SOFL01000056">
    <property type="protein sequence ID" value="TFB96812.1"/>
    <property type="molecule type" value="Genomic_DNA"/>
</dbReference>